<feature type="domain" description="Glycosyltransferase subfamily 4-like N-terminal" evidence="3">
    <location>
        <begin position="36"/>
        <end position="165"/>
    </location>
</feature>
<dbReference type="InterPro" id="IPR028098">
    <property type="entry name" value="Glyco_trans_4-like_N"/>
</dbReference>
<dbReference type="GO" id="GO:0016757">
    <property type="term" value="F:glycosyltransferase activity"/>
    <property type="evidence" value="ECO:0007669"/>
    <property type="project" value="InterPro"/>
</dbReference>
<evidence type="ECO:0000313" key="5">
    <source>
        <dbReference type="Proteomes" id="UP000075430"/>
    </source>
</evidence>
<dbReference type="Proteomes" id="UP000075430">
    <property type="component" value="Unassembled WGS sequence"/>
</dbReference>
<dbReference type="InterPro" id="IPR001296">
    <property type="entry name" value="Glyco_trans_1"/>
</dbReference>
<dbReference type="AlphaFoldDB" id="A0A150FBY4"/>
<dbReference type="PANTHER" id="PTHR45947:SF3">
    <property type="entry name" value="SULFOQUINOVOSYL TRANSFERASE SQD2"/>
    <property type="match status" value="1"/>
</dbReference>
<dbReference type="RefSeq" id="WP_061520041.1">
    <property type="nucleotide sequence ID" value="NZ_JARLZY010000013.1"/>
</dbReference>
<dbReference type="Gene3D" id="3.40.50.2000">
    <property type="entry name" value="Glycogen Phosphorylase B"/>
    <property type="match status" value="2"/>
</dbReference>
<keyword evidence="4" id="KW-0808">Transferase</keyword>
<comment type="caution">
    <text evidence="4">The sequence shown here is derived from an EMBL/GenBank/DDBJ whole genome shotgun (WGS) entry which is preliminary data.</text>
</comment>
<dbReference type="PANTHER" id="PTHR45947">
    <property type="entry name" value="SULFOQUINOVOSYL TRANSFERASE SQD2"/>
    <property type="match status" value="1"/>
</dbReference>
<evidence type="ECO:0000313" key="4">
    <source>
        <dbReference type="EMBL" id="KXZ23175.1"/>
    </source>
</evidence>
<reference evidence="5" key="1">
    <citation type="submission" date="2016-02" db="EMBL/GenBank/DDBJ databases">
        <authorList>
            <person name="Dunlap C."/>
        </authorList>
    </citation>
    <scope>NUCLEOTIDE SEQUENCE [LARGE SCALE GENOMIC DNA]</scope>
    <source>
        <strain evidence="5">NRRL B-41092</strain>
    </source>
</reference>
<dbReference type="CDD" id="cd03801">
    <property type="entry name" value="GT4_PimA-like"/>
    <property type="match status" value="1"/>
</dbReference>
<keyword evidence="5" id="KW-1185">Reference proteome</keyword>
<dbReference type="InterPro" id="IPR050194">
    <property type="entry name" value="Glycosyltransferase_grp1"/>
</dbReference>
<dbReference type="STRING" id="1793963.AXI58_06580"/>
<dbReference type="Pfam" id="PF00534">
    <property type="entry name" value="Glycos_transf_1"/>
    <property type="match status" value="1"/>
</dbReference>
<evidence type="ECO:0000256" key="1">
    <source>
        <dbReference type="ARBA" id="ARBA00009481"/>
    </source>
</evidence>
<dbReference type="OrthoDB" id="139410at2"/>
<evidence type="ECO:0000259" key="2">
    <source>
        <dbReference type="Pfam" id="PF00534"/>
    </source>
</evidence>
<protein>
    <submittedName>
        <fullName evidence="4">Glycosyl transferase</fullName>
    </submittedName>
</protein>
<organism evidence="4 5">
    <name type="scientific">Bacillus nakamurai</name>
    <dbReference type="NCBI Taxonomy" id="1793963"/>
    <lineage>
        <taxon>Bacteria</taxon>
        <taxon>Bacillati</taxon>
        <taxon>Bacillota</taxon>
        <taxon>Bacilli</taxon>
        <taxon>Bacillales</taxon>
        <taxon>Bacillaceae</taxon>
        <taxon>Bacillus</taxon>
    </lineage>
</organism>
<accession>A0A150FBY4</accession>
<evidence type="ECO:0000259" key="3">
    <source>
        <dbReference type="Pfam" id="PF13439"/>
    </source>
</evidence>
<gene>
    <name evidence="4" type="ORF">AXI58_06580</name>
</gene>
<proteinExistence type="inferred from homology"/>
<dbReference type="SUPFAM" id="SSF53756">
    <property type="entry name" value="UDP-Glycosyltransferase/glycogen phosphorylase"/>
    <property type="match status" value="1"/>
</dbReference>
<comment type="similarity">
    <text evidence="1">Belongs to the glycosyltransferase group 1 family. Glycosyltransferase 4 subfamily.</text>
</comment>
<feature type="domain" description="Glycosyl transferase family 1" evidence="2">
    <location>
        <begin position="179"/>
        <end position="349"/>
    </location>
</feature>
<sequence>MKLALICTEKLPVPAVHGGSIPMMIDGISPFFSSRYELTVFSIEDPALPKEEMRNGVNYIRLPRTHYREAVANELREASFDLIHVFNRPLNVPLYKKASPNSQVVLSLHNEMFSEKKLTFAQGKEVLEHVSMITTASAFIKQSVIERFPEAEDIIKVVYSGVDLASYPPVWSKKGKDIRNEYRKRYGVEDKNVILFAGRLSPAKGPHLLIHSMRRILQKHKDAVLIIAGDGMTQYMEYLHKLALPCKEHVIFTKFIPPHEMPNLFLMADVFVCSSQQNEPLARVYYEAMAAGTPLITTNCGGNTEVVKHEENGLVIEHCQKPSAFVHAIDIVFLQPSLVKKMTRRARHRVETSFTFLHTAKRLDAVYQSVLNKANGKSMPPPLLQLPDLSFLKRLFAN</sequence>
<dbReference type="EMBL" id="LSBA01000002">
    <property type="protein sequence ID" value="KXZ23175.1"/>
    <property type="molecule type" value="Genomic_DNA"/>
</dbReference>
<dbReference type="Pfam" id="PF13439">
    <property type="entry name" value="Glyco_transf_4"/>
    <property type="match status" value="1"/>
</dbReference>
<name>A0A150FBY4_9BACI</name>